<dbReference type="Pfam" id="PF17785">
    <property type="entry name" value="PUA_3"/>
    <property type="match status" value="1"/>
</dbReference>
<dbReference type="EMBL" id="JAAARO010000013">
    <property type="protein sequence ID" value="KAF5737836.1"/>
    <property type="molecule type" value="Genomic_DNA"/>
</dbReference>
<dbReference type="Gene3D" id="2.30.130.10">
    <property type="entry name" value="PUA domain"/>
    <property type="match status" value="1"/>
</dbReference>
<dbReference type="PANTHER" id="PTHR34656">
    <property type="entry name" value="PYRROLINE-5-CARBOXYLATE REDUCTASE"/>
    <property type="match status" value="1"/>
</dbReference>
<evidence type="ECO:0000259" key="2">
    <source>
        <dbReference type="Pfam" id="PF17785"/>
    </source>
</evidence>
<reference evidence="3 4" key="1">
    <citation type="journal article" date="2020" name="Nat. Commun.">
        <title>Genome of Tripterygium wilfordii and identification of cytochrome P450 involved in triptolide biosynthesis.</title>
        <authorList>
            <person name="Tu L."/>
            <person name="Su P."/>
            <person name="Zhang Z."/>
            <person name="Gao L."/>
            <person name="Wang J."/>
            <person name="Hu T."/>
            <person name="Zhou J."/>
            <person name="Zhang Y."/>
            <person name="Zhao Y."/>
            <person name="Liu Y."/>
            <person name="Song Y."/>
            <person name="Tong Y."/>
            <person name="Lu Y."/>
            <person name="Yang J."/>
            <person name="Xu C."/>
            <person name="Jia M."/>
            <person name="Peters R.J."/>
            <person name="Huang L."/>
            <person name="Gao W."/>
        </authorList>
    </citation>
    <scope>NUCLEOTIDE SEQUENCE [LARGE SCALE GENOMIC DNA]</scope>
    <source>
        <strain evidence="4">cv. XIE 37</strain>
        <tissue evidence="3">Leaf</tissue>
    </source>
</reference>
<keyword evidence="4" id="KW-1185">Reference proteome</keyword>
<organism evidence="3 4">
    <name type="scientific">Tripterygium wilfordii</name>
    <name type="common">Thunder God vine</name>
    <dbReference type="NCBI Taxonomy" id="458696"/>
    <lineage>
        <taxon>Eukaryota</taxon>
        <taxon>Viridiplantae</taxon>
        <taxon>Streptophyta</taxon>
        <taxon>Embryophyta</taxon>
        <taxon>Tracheophyta</taxon>
        <taxon>Spermatophyta</taxon>
        <taxon>Magnoliopsida</taxon>
        <taxon>eudicotyledons</taxon>
        <taxon>Gunneridae</taxon>
        <taxon>Pentapetalae</taxon>
        <taxon>rosids</taxon>
        <taxon>fabids</taxon>
        <taxon>Celastrales</taxon>
        <taxon>Celastraceae</taxon>
        <taxon>Tripterygium</taxon>
    </lineage>
</organism>
<dbReference type="InterPro" id="IPR036974">
    <property type="entry name" value="PUA_sf"/>
</dbReference>
<accession>A0A7J7CVA8</accession>
<evidence type="ECO:0000256" key="1">
    <source>
        <dbReference type="ARBA" id="ARBA00022679"/>
    </source>
</evidence>
<comment type="caution">
    <text evidence="3">The sequence shown here is derived from an EMBL/GenBank/DDBJ whole genome shotgun (WGS) entry which is preliminary data.</text>
</comment>
<proteinExistence type="predicted"/>
<feature type="domain" description="RlmI-like PUA" evidence="2">
    <location>
        <begin position="98"/>
        <end position="148"/>
    </location>
</feature>
<dbReference type="PANTHER" id="PTHR34656:SF1">
    <property type="entry name" value="PYRROLINE-5-CARBOXYLATE REDUCTASE"/>
    <property type="match status" value="1"/>
</dbReference>
<protein>
    <recommendedName>
        <fullName evidence="2">RlmI-like PUA domain-containing protein</fullName>
    </recommendedName>
</protein>
<dbReference type="InParanoid" id="A0A7J7CVA8"/>
<evidence type="ECO:0000313" key="4">
    <source>
        <dbReference type="Proteomes" id="UP000593562"/>
    </source>
</evidence>
<evidence type="ECO:0000313" key="3">
    <source>
        <dbReference type="EMBL" id="KAF5737836.1"/>
    </source>
</evidence>
<dbReference type="GO" id="GO:0003723">
    <property type="term" value="F:RNA binding"/>
    <property type="evidence" value="ECO:0007669"/>
    <property type="project" value="InterPro"/>
</dbReference>
<dbReference type="AlphaFoldDB" id="A0A7J7CVA8"/>
<gene>
    <name evidence="3" type="ORF">HS088_TW13G00727</name>
</gene>
<keyword evidence="1" id="KW-0808">Transferase</keyword>
<name>A0A7J7CVA8_TRIWF</name>
<sequence length="148" mass="16584">MTKKISMVFHIAPTFMTNIYKDWRQSFVNKLLFKVVVLLAFFGKPRRVLVVEGRKITREIVGFVLKILLKEGNVVAAICAILGYFALFRKNSEGNAKVILKRGKTQLFKDGSPMVDSGAVDRIISRPPPETGDIVFVADGTWKPIGWG</sequence>
<dbReference type="Proteomes" id="UP000593562">
    <property type="component" value="Unassembled WGS sequence"/>
</dbReference>
<dbReference type="InterPro" id="IPR041532">
    <property type="entry name" value="RlmI-like_PUA"/>
</dbReference>